<evidence type="ECO:0000313" key="9">
    <source>
        <dbReference type="Proteomes" id="UP000480246"/>
    </source>
</evidence>
<dbReference type="EC" id="2.1.1.37" evidence="1"/>
<evidence type="ECO:0000256" key="7">
    <source>
        <dbReference type="RuleBase" id="RU000416"/>
    </source>
</evidence>
<evidence type="ECO:0000256" key="5">
    <source>
        <dbReference type="ARBA" id="ARBA00022747"/>
    </source>
</evidence>
<evidence type="ECO:0000256" key="3">
    <source>
        <dbReference type="ARBA" id="ARBA00022679"/>
    </source>
</evidence>
<evidence type="ECO:0000256" key="2">
    <source>
        <dbReference type="ARBA" id="ARBA00022603"/>
    </source>
</evidence>
<dbReference type="NCBIfam" id="TIGR00675">
    <property type="entry name" value="dcm"/>
    <property type="match status" value="1"/>
</dbReference>
<keyword evidence="5" id="KW-0680">Restriction system</keyword>
<dbReference type="GO" id="GO:0003886">
    <property type="term" value="F:DNA (cytosine-5-)-methyltransferase activity"/>
    <property type="evidence" value="ECO:0007669"/>
    <property type="project" value="UniProtKB-EC"/>
</dbReference>
<accession>A0A7C8KM19</accession>
<sequence length="456" mass="51954">MQTETQTKNPKLNIPQVADLFSGCGGLSYGFYMKGFNAFSGVELNQQACSTISYNLHWRNGDNKEHLNKDITDVTVEDLGLYKDKTVITIGGPPCQAYSRIGKSKLKSLGEDRYGLNDKRAFLYKEFIRLALAADSQAIVMENVPESVNFLGINIPQTVCNILEANGYNAIWTILNSADFGVPQTRERIFVMAVKKEVGVIDHLPTPTHKSPGKMKEYKEKYQKFTRQKSFRIPVFPNSNLPLWVSVREAISDLPVLFPNALDPYKANKMSTKMPYQSPPLNDYQKIMRSKYNITYTQNIDGNSFRKTSRDFRIFEKMQPGDDYRRAHEIAVKLFEEARLFHNISINDKQAYQKMRKEYVPPYDTTKFFSKWKKLNPDKPSHTLVAHLGTDTYSHIHPWEPRGISVREAARLQSFPDEFTFNVPMGAAFSQIGNAVPPLLAQGVAEAILRNLNITI</sequence>
<dbReference type="GO" id="GO:0032259">
    <property type="term" value="P:methylation"/>
    <property type="evidence" value="ECO:0007669"/>
    <property type="project" value="UniProtKB-KW"/>
</dbReference>
<protein>
    <recommendedName>
        <fullName evidence="1">DNA (cytosine-5-)-methyltransferase</fullName>
        <ecNumber evidence="1">2.1.1.37</ecNumber>
    </recommendedName>
</protein>
<evidence type="ECO:0000256" key="1">
    <source>
        <dbReference type="ARBA" id="ARBA00011975"/>
    </source>
</evidence>
<dbReference type="EMBL" id="WEID01000135">
    <property type="protein sequence ID" value="KAB8125587.1"/>
    <property type="molecule type" value="Genomic_DNA"/>
</dbReference>
<feature type="active site" evidence="6">
    <location>
        <position position="95"/>
    </location>
</feature>
<dbReference type="GO" id="GO:0044027">
    <property type="term" value="P:negative regulation of gene expression via chromosomal CpG island methylation"/>
    <property type="evidence" value="ECO:0007669"/>
    <property type="project" value="TreeGrafter"/>
</dbReference>
<dbReference type="InterPro" id="IPR001525">
    <property type="entry name" value="C5_MeTfrase"/>
</dbReference>
<reference evidence="8 9" key="1">
    <citation type="submission" date="2019-10" db="EMBL/GenBank/DDBJ databases">
        <title>Gracilibacillus sp. nov. isolated from rice seeds.</title>
        <authorList>
            <person name="He S."/>
        </authorList>
    </citation>
    <scope>NUCLEOTIDE SEQUENCE [LARGE SCALE GENOMIC DNA]</scope>
    <source>
        <strain evidence="8 9">TD8</strain>
    </source>
</reference>
<dbReference type="PROSITE" id="PS51679">
    <property type="entry name" value="SAM_MT_C5"/>
    <property type="match status" value="1"/>
</dbReference>
<gene>
    <name evidence="8" type="ORF">F9U64_22385</name>
</gene>
<evidence type="ECO:0000256" key="6">
    <source>
        <dbReference type="PROSITE-ProRule" id="PRU01016"/>
    </source>
</evidence>
<dbReference type="Proteomes" id="UP000480246">
    <property type="component" value="Unassembled WGS sequence"/>
</dbReference>
<comment type="similarity">
    <text evidence="6 7">Belongs to the class I-like SAM-binding methyltransferase superfamily. C5-methyltransferase family.</text>
</comment>
<evidence type="ECO:0000256" key="4">
    <source>
        <dbReference type="ARBA" id="ARBA00022691"/>
    </source>
</evidence>
<dbReference type="InterPro" id="IPR050390">
    <property type="entry name" value="C5-Methyltransferase"/>
</dbReference>
<dbReference type="AlphaFoldDB" id="A0A7C8KM19"/>
<keyword evidence="4 6" id="KW-0949">S-adenosyl-L-methionine</keyword>
<keyword evidence="3 6" id="KW-0808">Transferase</keyword>
<keyword evidence="2 6" id="KW-0489">Methyltransferase</keyword>
<dbReference type="PRINTS" id="PR00105">
    <property type="entry name" value="C5METTRFRASE"/>
</dbReference>
<organism evidence="8 9">
    <name type="scientific">Gracilibacillus oryzae</name>
    <dbReference type="NCBI Taxonomy" id="1672701"/>
    <lineage>
        <taxon>Bacteria</taxon>
        <taxon>Bacillati</taxon>
        <taxon>Bacillota</taxon>
        <taxon>Bacilli</taxon>
        <taxon>Bacillales</taxon>
        <taxon>Bacillaceae</taxon>
        <taxon>Gracilibacillus</taxon>
    </lineage>
</organism>
<dbReference type="Gene3D" id="3.90.120.10">
    <property type="entry name" value="DNA Methylase, subunit A, domain 2"/>
    <property type="match status" value="1"/>
</dbReference>
<dbReference type="Pfam" id="PF00145">
    <property type="entry name" value="DNA_methylase"/>
    <property type="match status" value="1"/>
</dbReference>
<dbReference type="OrthoDB" id="9813719at2"/>
<dbReference type="SUPFAM" id="SSF53335">
    <property type="entry name" value="S-adenosyl-L-methionine-dependent methyltransferases"/>
    <property type="match status" value="1"/>
</dbReference>
<dbReference type="PANTHER" id="PTHR10629">
    <property type="entry name" value="CYTOSINE-SPECIFIC METHYLTRANSFERASE"/>
    <property type="match status" value="1"/>
</dbReference>
<comment type="caution">
    <text evidence="8">The sequence shown here is derived from an EMBL/GenBank/DDBJ whole genome shotgun (WGS) entry which is preliminary data.</text>
</comment>
<dbReference type="GO" id="GO:0009307">
    <property type="term" value="P:DNA restriction-modification system"/>
    <property type="evidence" value="ECO:0007669"/>
    <property type="project" value="UniProtKB-KW"/>
</dbReference>
<dbReference type="Gene3D" id="3.40.50.150">
    <property type="entry name" value="Vaccinia Virus protein VP39"/>
    <property type="match status" value="1"/>
</dbReference>
<name>A0A7C8KM19_9BACI</name>
<proteinExistence type="inferred from homology"/>
<dbReference type="PANTHER" id="PTHR10629:SF52">
    <property type="entry name" value="DNA (CYTOSINE-5)-METHYLTRANSFERASE 1"/>
    <property type="match status" value="1"/>
</dbReference>
<keyword evidence="9" id="KW-1185">Reference proteome</keyword>
<dbReference type="GO" id="GO:0003677">
    <property type="term" value="F:DNA binding"/>
    <property type="evidence" value="ECO:0007669"/>
    <property type="project" value="TreeGrafter"/>
</dbReference>
<evidence type="ECO:0000313" key="8">
    <source>
        <dbReference type="EMBL" id="KAB8125587.1"/>
    </source>
</evidence>
<dbReference type="InterPro" id="IPR029063">
    <property type="entry name" value="SAM-dependent_MTases_sf"/>
</dbReference>